<accession>A0A917BTD6</accession>
<keyword evidence="1" id="KW-0812">Transmembrane</keyword>
<feature type="domain" description="YdbS-like PH" evidence="2">
    <location>
        <begin position="88"/>
        <end position="149"/>
    </location>
</feature>
<sequence>MGLRSALRSWQSRAVSERVLRRLDEVLVADVGHHWVVYTKPVLIALLGLAAFGGAAFAGTGSSVLSVLGLLLLAWSAYACLRESADRLILTNMRVLRIQGVFSRSVATMPIGKVLDTTVTRPPLGLLLGYGHFVFENAAQDQGMRELHFLPHPKQLDLTIQELVHRSSAGYGAAAGPQGS</sequence>
<evidence type="ECO:0000256" key="1">
    <source>
        <dbReference type="SAM" id="Phobius"/>
    </source>
</evidence>
<dbReference type="Proteomes" id="UP000649179">
    <property type="component" value="Unassembled WGS sequence"/>
</dbReference>
<name>A0A917BTD6_9ACTN</name>
<evidence type="ECO:0000313" key="3">
    <source>
        <dbReference type="EMBL" id="GGF56046.1"/>
    </source>
</evidence>
<keyword evidence="1" id="KW-1133">Transmembrane helix</keyword>
<gene>
    <name evidence="3" type="ORF">GCM10011519_32480</name>
</gene>
<dbReference type="Pfam" id="PF03703">
    <property type="entry name" value="bPH_2"/>
    <property type="match status" value="1"/>
</dbReference>
<dbReference type="PANTHER" id="PTHR37938">
    <property type="entry name" value="BLL0215 PROTEIN"/>
    <property type="match status" value="1"/>
</dbReference>
<dbReference type="PANTHER" id="PTHR37938:SF1">
    <property type="entry name" value="BLL0215 PROTEIN"/>
    <property type="match status" value="1"/>
</dbReference>
<dbReference type="EMBL" id="BMKQ01000001">
    <property type="protein sequence ID" value="GGF56046.1"/>
    <property type="molecule type" value="Genomic_DNA"/>
</dbReference>
<reference evidence="3" key="1">
    <citation type="journal article" date="2014" name="Int. J. Syst. Evol. Microbiol.">
        <title>Complete genome sequence of Corynebacterium casei LMG S-19264T (=DSM 44701T), isolated from a smear-ripened cheese.</title>
        <authorList>
            <consortium name="US DOE Joint Genome Institute (JGI-PGF)"/>
            <person name="Walter F."/>
            <person name="Albersmeier A."/>
            <person name="Kalinowski J."/>
            <person name="Ruckert C."/>
        </authorList>
    </citation>
    <scope>NUCLEOTIDE SEQUENCE</scope>
    <source>
        <strain evidence="3">CGMCC 1.16067</strain>
    </source>
</reference>
<dbReference type="RefSeq" id="WP_188780718.1">
    <property type="nucleotide sequence ID" value="NZ_BMKQ01000001.1"/>
</dbReference>
<proteinExistence type="predicted"/>
<comment type="caution">
    <text evidence="3">The sequence shown here is derived from an EMBL/GenBank/DDBJ whole genome shotgun (WGS) entry which is preliminary data.</text>
</comment>
<feature type="transmembrane region" description="Helical" evidence="1">
    <location>
        <begin position="42"/>
        <end position="58"/>
    </location>
</feature>
<keyword evidence="1" id="KW-0472">Membrane</keyword>
<keyword evidence="4" id="KW-1185">Reference proteome</keyword>
<dbReference type="AlphaFoldDB" id="A0A917BTD6"/>
<feature type="transmembrane region" description="Helical" evidence="1">
    <location>
        <begin position="64"/>
        <end position="81"/>
    </location>
</feature>
<evidence type="ECO:0000313" key="4">
    <source>
        <dbReference type="Proteomes" id="UP000649179"/>
    </source>
</evidence>
<protein>
    <recommendedName>
        <fullName evidence="2">YdbS-like PH domain-containing protein</fullName>
    </recommendedName>
</protein>
<organism evidence="3 4">
    <name type="scientific">Marmoricola endophyticus</name>
    <dbReference type="NCBI Taxonomy" id="2040280"/>
    <lineage>
        <taxon>Bacteria</taxon>
        <taxon>Bacillati</taxon>
        <taxon>Actinomycetota</taxon>
        <taxon>Actinomycetes</taxon>
        <taxon>Propionibacteriales</taxon>
        <taxon>Nocardioidaceae</taxon>
        <taxon>Marmoricola</taxon>
    </lineage>
</organism>
<dbReference type="InterPro" id="IPR005182">
    <property type="entry name" value="YdbS-like_PH"/>
</dbReference>
<evidence type="ECO:0000259" key="2">
    <source>
        <dbReference type="Pfam" id="PF03703"/>
    </source>
</evidence>
<reference evidence="3" key="2">
    <citation type="submission" date="2020-09" db="EMBL/GenBank/DDBJ databases">
        <authorList>
            <person name="Sun Q."/>
            <person name="Zhou Y."/>
        </authorList>
    </citation>
    <scope>NUCLEOTIDE SEQUENCE</scope>
    <source>
        <strain evidence="3">CGMCC 1.16067</strain>
    </source>
</reference>